<evidence type="ECO:0000313" key="3">
    <source>
        <dbReference type="Proteomes" id="UP000057609"/>
    </source>
</evidence>
<dbReference type="STRING" id="345632.GPICK_01575"/>
<dbReference type="CDD" id="cd07247">
    <property type="entry name" value="SgaA_N_like"/>
    <property type="match status" value="1"/>
</dbReference>
<dbReference type="KEGG" id="gpi:GPICK_01575"/>
<evidence type="ECO:0000313" key="2">
    <source>
        <dbReference type="EMBL" id="AJE02240.1"/>
    </source>
</evidence>
<dbReference type="RefSeq" id="WP_039739950.1">
    <property type="nucleotide sequence ID" value="NZ_CP009788.1"/>
</dbReference>
<feature type="domain" description="VOC" evidence="1">
    <location>
        <begin position="4"/>
        <end position="115"/>
    </location>
</feature>
<organism evidence="2 3">
    <name type="scientific">Geobacter pickeringii</name>
    <dbReference type="NCBI Taxonomy" id="345632"/>
    <lineage>
        <taxon>Bacteria</taxon>
        <taxon>Pseudomonadati</taxon>
        <taxon>Thermodesulfobacteriota</taxon>
        <taxon>Desulfuromonadia</taxon>
        <taxon>Geobacterales</taxon>
        <taxon>Geobacteraceae</taxon>
        <taxon>Geobacter</taxon>
    </lineage>
</organism>
<sequence>MANPFVHVELMTTDMATAKAFYTGLFDWKLEEVPGMDYTLINVGEGTGGGMMQSPVPEAPSRWLAYVLVDDVAASTTKAQTLGATICKEVTEVPGIGWFSVITDPTGATLALWQVNPDYRMPAK</sequence>
<protein>
    <submittedName>
        <fullName evidence="2">Glyoxalase</fullName>
    </submittedName>
</protein>
<dbReference type="OrthoDB" id="9792323at2"/>
<dbReference type="InterPro" id="IPR004360">
    <property type="entry name" value="Glyas_Fos-R_dOase_dom"/>
</dbReference>
<dbReference type="SUPFAM" id="SSF54593">
    <property type="entry name" value="Glyoxalase/Bleomycin resistance protein/Dihydroxybiphenyl dioxygenase"/>
    <property type="match status" value="1"/>
</dbReference>
<dbReference type="InterPro" id="IPR029068">
    <property type="entry name" value="Glyas_Bleomycin-R_OHBP_Dase"/>
</dbReference>
<dbReference type="PANTHER" id="PTHR33993:SF14">
    <property type="entry name" value="GB|AAF24581.1"/>
    <property type="match status" value="1"/>
</dbReference>
<name>A0A0B5BCD5_9BACT</name>
<dbReference type="Gene3D" id="3.10.180.10">
    <property type="entry name" value="2,3-Dihydroxybiphenyl 1,2-Dioxygenase, domain 1"/>
    <property type="match status" value="1"/>
</dbReference>
<dbReference type="Proteomes" id="UP000057609">
    <property type="component" value="Chromosome"/>
</dbReference>
<keyword evidence="3" id="KW-1185">Reference proteome</keyword>
<dbReference type="AlphaFoldDB" id="A0A0B5BCD5"/>
<dbReference type="HOGENOM" id="CLU_127592_2_0_7"/>
<dbReference type="PANTHER" id="PTHR33993">
    <property type="entry name" value="GLYOXALASE-RELATED"/>
    <property type="match status" value="1"/>
</dbReference>
<dbReference type="InterPro" id="IPR037523">
    <property type="entry name" value="VOC_core"/>
</dbReference>
<accession>A0A0B5BCD5</accession>
<gene>
    <name evidence="2" type="ORF">GPICK_01575</name>
</gene>
<dbReference type="InterPro" id="IPR052164">
    <property type="entry name" value="Anthracycline_SecMetBiosynth"/>
</dbReference>
<dbReference type="EMBL" id="CP009788">
    <property type="protein sequence ID" value="AJE02240.1"/>
    <property type="molecule type" value="Genomic_DNA"/>
</dbReference>
<evidence type="ECO:0000259" key="1">
    <source>
        <dbReference type="PROSITE" id="PS51819"/>
    </source>
</evidence>
<reference evidence="2 3" key="1">
    <citation type="journal article" date="2015" name="Genome Announc.">
        <title>Complete Genome of Geobacter pickeringii G13T, a Metal-Reducing Isolate from Sedimentary Kaolin Deposits.</title>
        <authorList>
            <person name="Badalamenti J.P."/>
            <person name="Bond D.R."/>
        </authorList>
    </citation>
    <scope>NUCLEOTIDE SEQUENCE [LARGE SCALE GENOMIC DNA]</scope>
    <source>
        <strain evidence="2 3">G13</strain>
    </source>
</reference>
<dbReference type="Pfam" id="PF00903">
    <property type="entry name" value="Glyoxalase"/>
    <property type="match status" value="1"/>
</dbReference>
<dbReference type="PROSITE" id="PS51819">
    <property type="entry name" value="VOC"/>
    <property type="match status" value="1"/>
</dbReference>
<proteinExistence type="predicted"/>